<accession>A0AAE7SS59</accession>
<organism evidence="1 2">
    <name type="scientific">Carnobacterium phage cd4</name>
    <dbReference type="NCBI Taxonomy" id="2849246"/>
    <lineage>
        <taxon>Viruses</taxon>
        <taxon>Duplodnaviria</taxon>
        <taxon>Heunggongvirae</taxon>
        <taxon>Uroviricota</taxon>
        <taxon>Caudoviricetes</taxon>
        <taxon>Carnodivirus</taxon>
        <taxon>Carnodivirus cd4-like</taxon>
    </lineage>
</organism>
<name>A0AAE7SS59_9CAUD</name>
<gene>
    <name evidence="1" type="ORF">cd4_083</name>
</gene>
<reference evidence="1 2" key="1">
    <citation type="journal article" date="2021" name="Microbiol. Resour. Announc.">
        <title>Genome Sequences of Bacteriophages cd2, cd3, and cd4, which Specifically Target Carnobacterium divergens.</title>
        <authorList>
            <person name="Zhang P."/>
            <person name="Britton A.P."/>
            <person name="Visser K.A."/>
            <person name="Welke C.A."/>
            <person name="Wassink H."/>
            <person name="Prins E."/>
            <person name="Yang X."/>
            <person name="Martin-Visscher L.A."/>
        </authorList>
    </citation>
    <scope>NUCLEOTIDE SEQUENCE [LARGE SCALE GENOMIC DNA]</scope>
    <source>
        <strain evidence="2">cd4</strain>
    </source>
</reference>
<sequence>MKLLFSNFLVLQFSSFSFLSSFTSFIIEVFGKFF</sequence>
<protein>
    <submittedName>
        <fullName evidence="1">Uncharacterized protein</fullName>
    </submittedName>
</protein>
<proteinExistence type="predicted"/>
<dbReference type="Proteomes" id="UP000828872">
    <property type="component" value="Segment"/>
</dbReference>
<evidence type="ECO:0000313" key="1">
    <source>
        <dbReference type="EMBL" id="QXP45427.1"/>
    </source>
</evidence>
<keyword evidence="2" id="KW-1185">Reference proteome</keyword>
<dbReference type="EMBL" id="MZ399596">
    <property type="protein sequence ID" value="QXP45427.1"/>
    <property type="molecule type" value="Genomic_DNA"/>
</dbReference>
<evidence type="ECO:0000313" key="2">
    <source>
        <dbReference type="Proteomes" id="UP000828872"/>
    </source>
</evidence>